<accession>A0AAJ7L5M6</accession>
<keyword evidence="3" id="KW-0862">Zinc</keyword>
<keyword evidence="2" id="KW-0863">Zinc-finger</keyword>
<feature type="domain" description="MULE transposase" evidence="5">
    <location>
        <begin position="195"/>
        <end position="291"/>
    </location>
</feature>
<gene>
    <name evidence="7" type="primary">LOC108864738</name>
</gene>
<dbReference type="Pfam" id="PF04500">
    <property type="entry name" value="FLYWCH"/>
    <property type="match status" value="1"/>
</dbReference>
<evidence type="ECO:0000256" key="2">
    <source>
        <dbReference type="ARBA" id="ARBA00022771"/>
    </source>
</evidence>
<dbReference type="KEGG" id="goe:108864738"/>
<proteinExistence type="predicted"/>
<dbReference type="Proteomes" id="UP000694867">
    <property type="component" value="Unplaced"/>
</dbReference>
<evidence type="ECO:0000313" key="6">
    <source>
        <dbReference type="Proteomes" id="UP000694867"/>
    </source>
</evidence>
<sequence length="435" mass="49703">MDVEEVLSHKNGKLYLVGGFLYEVDKKHGGRLYCRCIRTKSDHCPARVTIDKDPELAVVKMSTQHSHGVEDRDLMRRNTIQRMKNMVSARPDKSCQEVYREALADAVTEYQTQHPTEEIGATLPMYGSVRSALQRHRAKDRPTLPQTLADIILEGQWATTKLGVTFLMIDDGTTDRMLGFLTEEALTILCGATAVFMDGTFRIVPSLFCQLYSLHAFFRGQMMPLAYFLLADKEKDTYIRMFRLISDLAASRGLLFRPAKFHLDYEVAALKAIEQVFPTAAIRGCAFHFCQAVWRNVQRHGLSTSYSNDASVKRFIKSTMALCFVPLERIDDAWMEIDADSPGADHEAFARLSEFKEYFIRTWLENDELEARTTNHLEGWHNALNKMIEKSHVNIFELVAHLKVDENDCRLQRVLLSAGNPPKPVRKKYAMLNAR</sequence>
<dbReference type="PANTHER" id="PTHR47160:SF10">
    <property type="entry name" value="MULE TRANSPOSASE DOMAIN-CONTAINING PROTEIN"/>
    <property type="match status" value="1"/>
</dbReference>
<reference evidence="7" key="1">
    <citation type="submission" date="2025-08" db="UniProtKB">
        <authorList>
            <consortium name="RefSeq"/>
        </authorList>
    </citation>
    <scope>IDENTIFICATION</scope>
</reference>
<dbReference type="AlphaFoldDB" id="A0AAJ7L5M6"/>
<protein>
    <submittedName>
        <fullName evidence="7">Uncharacterized protein LOC108864738</fullName>
    </submittedName>
</protein>
<dbReference type="InterPro" id="IPR018289">
    <property type="entry name" value="MULE_transposase_dom"/>
</dbReference>
<evidence type="ECO:0000259" key="5">
    <source>
        <dbReference type="Pfam" id="PF10551"/>
    </source>
</evidence>
<dbReference type="PANTHER" id="PTHR47160">
    <property type="entry name" value="PUTATIVE-RELATED"/>
    <property type="match status" value="1"/>
</dbReference>
<dbReference type="Gene3D" id="2.20.25.240">
    <property type="match status" value="1"/>
</dbReference>
<keyword evidence="6" id="KW-1185">Reference proteome</keyword>
<dbReference type="Pfam" id="PF10551">
    <property type="entry name" value="MULE"/>
    <property type="match status" value="1"/>
</dbReference>
<feature type="non-terminal residue" evidence="7">
    <location>
        <position position="435"/>
    </location>
</feature>
<feature type="domain" description="FLYWCH-type" evidence="4">
    <location>
        <begin position="9"/>
        <end position="67"/>
    </location>
</feature>
<evidence type="ECO:0000256" key="1">
    <source>
        <dbReference type="ARBA" id="ARBA00022723"/>
    </source>
</evidence>
<dbReference type="GeneID" id="108864738"/>
<evidence type="ECO:0000259" key="4">
    <source>
        <dbReference type="Pfam" id="PF04500"/>
    </source>
</evidence>
<name>A0AAJ7L5M6_9ACAR</name>
<dbReference type="RefSeq" id="XP_018496452.1">
    <property type="nucleotide sequence ID" value="XM_018640936.1"/>
</dbReference>
<dbReference type="InterPro" id="IPR007588">
    <property type="entry name" value="Znf_FLYWCH"/>
</dbReference>
<keyword evidence="1" id="KW-0479">Metal-binding</keyword>
<evidence type="ECO:0000256" key="3">
    <source>
        <dbReference type="ARBA" id="ARBA00022833"/>
    </source>
</evidence>
<evidence type="ECO:0000313" key="7">
    <source>
        <dbReference type="RefSeq" id="XP_018496452.1"/>
    </source>
</evidence>
<organism evidence="6 7">
    <name type="scientific">Galendromus occidentalis</name>
    <name type="common">western predatory mite</name>
    <dbReference type="NCBI Taxonomy" id="34638"/>
    <lineage>
        <taxon>Eukaryota</taxon>
        <taxon>Metazoa</taxon>
        <taxon>Ecdysozoa</taxon>
        <taxon>Arthropoda</taxon>
        <taxon>Chelicerata</taxon>
        <taxon>Arachnida</taxon>
        <taxon>Acari</taxon>
        <taxon>Parasitiformes</taxon>
        <taxon>Mesostigmata</taxon>
        <taxon>Gamasina</taxon>
        <taxon>Phytoseioidea</taxon>
        <taxon>Phytoseiidae</taxon>
        <taxon>Typhlodrominae</taxon>
        <taxon>Galendromus</taxon>
    </lineage>
</organism>
<dbReference type="GO" id="GO:0008270">
    <property type="term" value="F:zinc ion binding"/>
    <property type="evidence" value="ECO:0007669"/>
    <property type="project" value="UniProtKB-KW"/>
</dbReference>